<accession>A0A0G4HR37</accession>
<sequence length="293" mass="33106">MARALRDSVSGGGADKILPSLVPFLSVFDLLRFRRCARSVWYEIGEGTFEGTGECFELKTRLPSCEPPLHMNPSAVVEFTEGGRQFSMALANVFDTWWEGGGAPDDVPERVFRHFLGVRVWDRTPGASERMDAARAEDTEFVRLKSVIGEQYEAGRGKAVSAVRWQIDLWNWNISSWEKRDITQWRHTSDHEPPYRPHITERWKTSLGVWCDTAEFEGYSQSRDRFGNDGDRQKLSFVRLDLSDPVLKGVLGGPTGTVVARVKVLKFLDWSPALETERETGRGRLDAAPLGLD</sequence>
<dbReference type="AlphaFoldDB" id="A0A0G4HR37"/>
<dbReference type="VEuPathDB" id="CryptoDB:Cvel_30596"/>
<evidence type="ECO:0000313" key="1">
    <source>
        <dbReference type="EMBL" id="CEM46852.1"/>
    </source>
</evidence>
<proteinExistence type="predicted"/>
<gene>
    <name evidence="1" type="ORF">Cvel_30596</name>
</gene>
<organism evidence="1">
    <name type="scientific">Chromera velia CCMP2878</name>
    <dbReference type="NCBI Taxonomy" id="1169474"/>
    <lineage>
        <taxon>Eukaryota</taxon>
        <taxon>Sar</taxon>
        <taxon>Alveolata</taxon>
        <taxon>Colpodellida</taxon>
        <taxon>Chromeraceae</taxon>
        <taxon>Chromera</taxon>
    </lineage>
</organism>
<protein>
    <submittedName>
        <fullName evidence="1">Uncharacterized protein</fullName>
    </submittedName>
</protein>
<name>A0A0G4HR37_9ALVE</name>
<dbReference type="PhylomeDB" id="A0A0G4HR37"/>
<reference evidence="1" key="1">
    <citation type="submission" date="2014-11" db="EMBL/GenBank/DDBJ databases">
        <authorList>
            <person name="Otto D Thomas"/>
            <person name="Naeem Raeece"/>
        </authorList>
    </citation>
    <scope>NUCLEOTIDE SEQUENCE</scope>
</reference>
<dbReference type="EMBL" id="CDMZ01003572">
    <property type="protein sequence ID" value="CEM46852.1"/>
    <property type="molecule type" value="Genomic_DNA"/>
</dbReference>